<feature type="binding site" evidence="4">
    <location>
        <position position="156"/>
    </location>
    <ligand>
        <name>Zn(2+)</name>
        <dbReference type="ChEBI" id="CHEBI:29105"/>
    </ligand>
</feature>
<dbReference type="GO" id="GO:0017136">
    <property type="term" value="F:histone deacetylase activity, NAD-dependent"/>
    <property type="evidence" value="ECO:0007669"/>
    <property type="project" value="TreeGrafter"/>
</dbReference>
<evidence type="ECO:0000313" key="6">
    <source>
        <dbReference type="EMBL" id="HIU68334.1"/>
    </source>
</evidence>
<feature type="binding site" evidence="4">
    <location>
        <position position="131"/>
    </location>
    <ligand>
        <name>Zn(2+)</name>
        <dbReference type="ChEBI" id="CHEBI:29105"/>
    </ligand>
</feature>
<dbReference type="PROSITE" id="PS50305">
    <property type="entry name" value="SIRTUIN"/>
    <property type="match status" value="1"/>
</dbReference>
<name>A0A9D1MSY1_9FIRM</name>
<feature type="active site" description="Proton acceptor" evidence="4">
    <location>
        <position position="123"/>
    </location>
</feature>
<dbReference type="GO" id="GO:0046872">
    <property type="term" value="F:metal ion binding"/>
    <property type="evidence" value="ECO:0007669"/>
    <property type="project" value="UniProtKB-KW"/>
</dbReference>
<evidence type="ECO:0000256" key="3">
    <source>
        <dbReference type="ARBA" id="ARBA00023027"/>
    </source>
</evidence>
<evidence type="ECO:0000313" key="7">
    <source>
        <dbReference type="Proteomes" id="UP000824125"/>
    </source>
</evidence>
<dbReference type="InterPro" id="IPR029035">
    <property type="entry name" value="DHS-like_NAD/FAD-binding_dom"/>
</dbReference>
<evidence type="ECO:0000256" key="4">
    <source>
        <dbReference type="PROSITE-ProRule" id="PRU00236"/>
    </source>
</evidence>
<comment type="caution">
    <text evidence="6">The sequence shown here is derived from an EMBL/GenBank/DDBJ whole genome shotgun (WGS) entry which is preliminary data.</text>
</comment>
<feature type="binding site" evidence="4">
    <location>
        <position position="153"/>
    </location>
    <ligand>
        <name>Zn(2+)</name>
        <dbReference type="ChEBI" id="CHEBI:29105"/>
    </ligand>
</feature>
<dbReference type="NCBIfam" id="NF001752">
    <property type="entry name" value="PRK00481.1-1"/>
    <property type="match status" value="1"/>
</dbReference>
<dbReference type="AlphaFoldDB" id="A0A9D1MSY1"/>
<keyword evidence="3" id="KW-0520">NAD</keyword>
<dbReference type="CDD" id="cd01407">
    <property type="entry name" value="SIR2-fam"/>
    <property type="match status" value="1"/>
</dbReference>
<keyword evidence="4" id="KW-0862">Zinc</keyword>
<reference evidence="6" key="1">
    <citation type="submission" date="2020-10" db="EMBL/GenBank/DDBJ databases">
        <authorList>
            <person name="Gilroy R."/>
        </authorList>
    </citation>
    <scope>NUCLEOTIDE SEQUENCE</scope>
    <source>
        <strain evidence="6">CHK176-6737</strain>
    </source>
</reference>
<gene>
    <name evidence="6" type="ORF">IAD23_00050</name>
</gene>
<dbReference type="EC" id="2.3.1.286" evidence="1"/>
<dbReference type="PANTHER" id="PTHR11085">
    <property type="entry name" value="NAD-DEPENDENT PROTEIN DEACYLASE SIRTUIN-5, MITOCHONDRIAL-RELATED"/>
    <property type="match status" value="1"/>
</dbReference>
<dbReference type="Gene3D" id="3.30.1600.10">
    <property type="entry name" value="SIR2/SIRT2 'Small Domain"/>
    <property type="match status" value="1"/>
</dbReference>
<dbReference type="InterPro" id="IPR026591">
    <property type="entry name" value="Sirtuin_cat_small_dom_sf"/>
</dbReference>
<dbReference type="Gene3D" id="3.40.50.1220">
    <property type="entry name" value="TPP-binding domain"/>
    <property type="match status" value="1"/>
</dbReference>
<dbReference type="InterPro" id="IPR050134">
    <property type="entry name" value="NAD-dep_sirtuin_deacylases"/>
</dbReference>
<evidence type="ECO:0000259" key="5">
    <source>
        <dbReference type="PROSITE" id="PS50305"/>
    </source>
</evidence>
<dbReference type="InterPro" id="IPR026590">
    <property type="entry name" value="Ssirtuin_cat_dom"/>
</dbReference>
<dbReference type="SUPFAM" id="SSF52467">
    <property type="entry name" value="DHS-like NAD/FAD-binding domain"/>
    <property type="match status" value="1"/>
</dbReference>
<dbReference type="Proteomes" id="UP000824125">
    <property type="component" value="Unassembled WGS sequence"/>
</dbReference>
<dbReference type="InterPro" id="IPR003000">
    <property type="entry name" value="Sirtuin"/>
</dbReference>
<keyword evidence="2" id="KW-0808">Transferase</keyword>
<accession>A0A9D1MSY1</accession>
<reference evidence="6" key="2">
    <citation type="journal article" date="2021" name="PeerJ">
        <title>Extensive microbial diversity within the chicken gut microbiome revealed by metagenomics and culture.</title>
        <authorList>
            <person name="Gilroy R."/>
            <person name="Ravi A."/>
            <person name="Getino M."/>
            <person name="Pursley I."/>
            <person name="Horton D.L."/>
            <person name="Alikhan N.F."/>
            <person name="Baker D."/>
            <person name="Gharbi K."/>
            <person name="Hall N."/>
            <person name="Watson M."/>
            <person name="Adriaenssens E.M."/>
            <person name="Foster-Nyarko E."/>
            <person name="Jarju S."/>
            <person name="Secka A."/>
            <person name="Antonio M."/>
            <person name="Oren A."/>
            <person name="Chaudhuri R.R."/>
            <person name="La Ragione R."/>
            <person name="Hildebrand F."/>
            <person name="Pallen M.J."/>
        </authorList>
    </citation>
    <scope>NUCLEOTIDE SEQUENCE</scope>
    <source>
        <strain evidence="6">CHK176-6737</strain>
    </source>
</reference>
<proteinExistence type="predicted"/>
<evidence type="ECO:0000256" key="2">
    <source>
        <dbReference type="ARBA" id="ARBA00022679"/>
    </source>
</evidence>
<protein>
    <recommendedName>
        <fullName evidence="1">protein acetyllysine N-acetyltransferase</fullName>
        <ecNumber evidence="1">2.3.1.286</ecNumber>
    </recommendedName>
</protein>
<organism evidence="6 7">
    <name type="scientific">Candidatus Scybalenecus merdavium</name>
    <dbReference type="NCBI Taxonomy" id="2840939"/>
    <lineage>
        <taxon>Bacteria</taxon>
        <taxon>Bacillati</taxon>
        <taxon>Bacillota</taxon>
        <taxon>Clostridia</taxon>
        <taxon>Eubacteriales</taxon>
        <taxon>Oscillospiraceae</taxon>
        <taxon>Oscillospiraceae incertae sedis</taxon>
        <taxon>Candidatus Scybalenecus</taxon>
    </lineage>
</organism>
<keyword evidence="4" id="KW-0479">Metal-binding</keyword>
<dbReference type="GO" id="GO:0070403">
    <property type="term" value="F:NAD+ binding"/>
    <property type="evidence" value="ECO:0007669"/>
    <property type="project" value="InterPro"/>
</dbReference>
<evidence type="ECO:0000256" key="1">
    <source>
        <dbReference type="ARBA" id="ARBA00012928"/>
    </source>
</evidence>
<feature type="binding site" evidence="4">
    <location>
        <position position="134"/>
    </location>
    <ligand>
        <name>Zn(2+)</name>
        <dbReference type="ChEBI" id="CHEBI:29105"/>
    </ligand>
</feature>
<dbReference type="Pfam" id="PF02146">
    <property type="entry name" value="SIR2"/>
    <property type="match status" value="1"/>
</dbReference>
<dbReference type="EMBL" id="DVNM01000002">
    <property type="protein sequence ID" value="HIU68334.1"/>
    <property type="molecule type" value="Genomic_DNA"/>
</dbReference>
<sequence>MQDKIEQLRAMIQNSRHLCVFSGAGISVPSGIPDFRSASGLYNQPDVSGYAPEQIISHSFFEKHTELFYRFYREKMIFENARPNAAHLYFAQLEQGGKDVSVVTQNIDGLHRQAGSKKVYEIHGTIYKNHCLGCGKFFDLQAIAHAPQTVPHCDVCGGIIKPDVVLYEESLDDAVVQQAVQAIHSADTLLVIGTSLSVYPAASFLQFFGGSHLAVINKTKTSASVHGALEIYDDIVHVIDQLRS</sequence>
<dbReference type="PANTHER" id="PTHR11085:SF4">
    <property type="entry name" value="NAD-DEPENDENT PROTEIN DEACYLASE"/>
    <property type="match status" value="1"/>
</dbReference>
<feature type="domain" description="Deacetylase sirtuin-type" evidence="5">
    <location>
        <begin position="1"/>
        <end position="244"/>
    </location>
</feature>